<reference evidence="2" key="1">
    <citation type="submission" date="2021-11" db="EMBL/GenBank/DDBJ databases">
        <title>Vibrio ZSDE26 sp. nov. and Vibrio ZSDZ34 sp. nov., isolated from coastal seawater in Qingdao.</title>
        <authorList>
            <person name="Zhang P."/>
        </authorList>
    </citation>
    <scope>NUCLEOTIDE SEQUENCE</scope>
    <source>
        <strain evidence="2">ZSDE26</strain>
    </source>
</reference>
<evidence type="ECO:0000256" key="1">
    <source>
        <dbReference type="SAM" id="MobiDB-lite"/>
    </source>
</evidence>
<protein>
    <submittedName>
        <fullName evidence="2">Uncharacterized protein</fullName>
    </submittedName>
</protein>
<dbReference type="AlphaFoldDB" id="A0A9X2BKY3"/>
<dbReference type="EMBL" id="JAJHVV010000004">
    <property type="protein sequence ID" value="MCK6263348.1"/>
    <property type="molecule type" value="Genomic_DNA"/>
</dbReference>
<dbReference type="RefSeq" id="WP_248008425.1">
    <property type="nucleotide sequence ID" value="NZ_JAJHVV010000004.1"/>
</dbReference>
<gene>
    <name evidence="2" type="ORF">KP803_08655</name>
</gene>
<proteinExistence type="predicted"/>
<name>A0A9X2BKY3_9VIBR</name>
<feature type="region of interest" description="Disordered" evidence="1">
    <location>
        <begin position="19"/>
        <end position="43"/>
    </location>
</feature>
<evidence type="ECO:0000313" key="3">
    <source>
        <dbReference type="Proteomes" id="UP001139559"/>
    </source>
</evidence>
<keyword evidence="3" id="KW-1185">Reference proteome</keyword>
<comment type="caution">
    <text evidence="2">The sequence shown here is derived from an EMBL/GenBank/DDBJ whole genome shotgun (WGS) entry which is preliminary data.</text>
</comment>
<dbReference type="Proteomes" id="UP001139559">
    <property type="component" value="Unassembled WGS sequence"/>
</dbReference>
<organism evidence="2 3">
    <name type="scientific">Vibrio amylolyticus</name>
    <dbReference type="NCBI Taxonomy" id="2847292"/>
    <lineage>
        <taxon>Bacteria</taxon>
        <taxon>Pseudomonadati</taxon>
        <taxon>Pseudomonadota</taxon>
        <taxon>Gammaproteobacteria</taxon>
        <taxon>Vibrionales</taxon>
        <taxon>Vibrionaceae</taxon>
        <taxon>Vibrio</taxon>
    </lineage>
</organism>
<evidence type="ECO:0000313" key="2">
    <source>
        <dbReference type="EMBL" id="MCK6263348.1"/>
    </source>
</evidence>
<sequence>MQSQLPPGIEKLVRVEPTQLKSEQQMSQPSKQASHLPTAHQQQQMPSLVMPLAQWQVIRMLYSAQPVTSSRHDMAYQQGQQTTPVLTLPQGRGVLMAQFELDGQTHQVRWQISQGEAVLVASTLANDQMIKLLPSVGGGWRIVTNGLELAQPVQLLWSPLGGEGYNPIASQEQRLWVKRAMWCGIGLTLVLLMIF</sequence>
<accession>A0A9X2BKY3</accession>